<sequence>MVSLDSSFTIEKLRTLKDELKKKSEIITSAREGNLGNFEGEYSELSENEQGKYIIPNGCLAVIDNLYTLNKLIFNIKNNEKIYLLEDFLLDDRFKVFICRDKVELMINVTNKCIEKCKHCKQQYNSSKSISKKLSLKTLDTFFLKMQRFNQNKVINKYIITFYGGDPLLKFQEIKTIMNYCNLKFRNEISFNILTNGNLLTEENVRFLLIHDSKIFVKFYGPESNYKRYVSEKNLDEYNNILLNLKKCKEIYPYGDIGIVVPYDFRTDLKKTCEFFEKHNLHKVILAANICNGTSEEFEKMDQSAIDDHLNQVRSLYEELIK</sequence>
<evidence type="ECO:0000256" key="5">
    <source>
        <dbReference type="ARBA" id="ARBA00023601"/>
    </source>
</evidence>
<evidence type="ECO:0000259" key="6">
    <source>
        <dbReference type="Pfam" id="PF04055"/>
    </source>
</evidence>
<dbReference type="SUPFAM" id="SSF102114">
    <property type="entry name" value="Radical SAM enzymes"/>
    <property type="match status" value="1"/>
</dbReference>
<keyword evidence="3" id="KW-0408">Iron</keyword>
<comment type="caution">
    <text evidence="7">The sequence shown here is derived from an EMBL/GenBank/DDBJ whole genome shotgun (WGS) entry which is preliminary data.</text>
</comment>
<organism evidence="7 8">
    <name type="scientific">Clostridium paridis</name>
    <dbReference type="NCBI Taxonomy" id="2803863"/>
    <lineage>
        <taxon>Bacteria</taxon>
        <taxon>Bacillati</taxon>
        <taxon>Bacillota</taxon>
        <taxon>Clostridia</taxon>
        <taxon>Eubacteriales</taxon>
        <taxon>Clostridiaceae</taxon>
        <taxon>Clostridium</taxon>
    </lineage>
</organism>
<proteinExistence type="inferred from homology"/>
<feature type="domain" description="Radical SAM core" evidence="6">
    <location>
        <begin position="107"/>
        <end position="275"/>
    </location>
</feature>
<protein>
    <submittedName>
        <fullName evidence="7">4Fe-4S cluster-binding domain-containing protein</fullName>
    </submittedName>
</protein>
<dbReference type="RefSeq" id="WP_202767951.1">
    <property type="nucleotide sequence ID" value="NZ_JAESWA010000022.1"/>
</dbReference>
<dbReference type="InterPro" id="IPR023867">
    <property type="entry name" value="Sulphatase_maturase_rSAM"/>
</dbReference>
<dbReference type="GO" id="GO:0016491">
    <property type="term" value="F:oxidoreductase activity"/>
    <property type="evidence" value="ECO:0007669"/>
    <property type="project" value="InterPro"/>
</dbReference>
<dbReference type="GO" id="GO:0051536">
    <property type="term" value="F:iron-sulfur cluster binding"/>
    <property type="evidence" value="ECO:0007669"/>
    <property type="project" value="UniProtKB-KW"/>
</dbReference>
<dbReference type="AlphaFoldDB" id="A0A937K4F6"/>
<comment type="similarity">
    <text evidence="5">Belongs to the radical SAM superfamily. Anaerobic sulfatase-maturating enzyme family.</text>
</comment>
<dbReference type="EMBL" id="JAESWA010000022">
    <property type="protein sequence ID" value="MBL4932607.1"/>
    <property type="molecule type" value="Genomic_DNA"/>
</dbReference>
<dbReference type="GO" id="GO:0046872">
    <property type="term" value="F:metal ion binding"/>
    <property type="evidence" value="ECO:0007669"/>
    <property type="project" value="UniProtKB-KW"/>
</dbReference>
<evidence type="ECO:0000256" key="3">
    <source>
        <dbReference type="ARBA" id="ARBA00023004"/>
    </source>
</evidence>
<dbReference type="Pfam" id="PF04055">
    <property type="entry name" value="Radical_SAM"/>
    <property type="match status" value="1"/>
</dbReference>
<evidence type="ECO:0000256" key="1">
    <source>
        <dbReference type="ARBA" id="ARBA00022691"/>
    </source>
</evidence>
<dbReference type="PANTHER" id="PTHR43273:SF3">
    <property type="entry name" value="ANAEROBIC SULFATASE-MATURATING ENZYME HOMOLOG ASLB-RELATED"/>
    <property type="match status" value="1"/>
</dbReference>
<dbReference type="InterPro" id="IPR013785">
    <property type="entry name" value="Aldolase_TIM"/>
</dbReference>
<dbReference type="PANTHER" id="PTHR43273">
    <property type="entry name" value="ANAEROBIC SULFATASE-MATURATING ENZYME HOMOLOG ASLB-RELATED"/>
    <property type="match status" value="1"/>
</dbReference>
<gene>
    <name evidence="7" type="ORF">JK634_12360</name>
</gene>
<name>A0A937K4F6_9CLOT</name>
<evidence type="ECO:0000256" key="4">
    <source>
        <dbReference type="ARBA" id="ARBA00023014"/>
    </source>
</evidence>
<dbReference type="SFLD" id="SFLDS00029">
    <property type="entry name" value="Radical_SAM"/>
    <property type="match status" value="1"/>
</dbReference>
<dbReference type="InterPro" id="IPR058240">
    <property type="entry name" value="rSAM_sf"/>
</dbReference>
<evidence type="ECO:0000256" key="2">
    <source>
        <dbReference type="ARBA" id="ARBA00022723"/>
    </source>
</evidence>
<dbReference type="InterPro" id="IPR007197">
    <property type="entry name" value="rSAM"/>
</dbReference>
<evidence type="ECO:0000313" key="7">
    <source>
        <dbReference type="EMBL" id="MBL4932607.1"/>
    </source>
</evidence>
<accession>A0A937K4F6</accession>
<keyword evidence="2" id="KW-0479">Metal-binding</keyword>
<keyword evidence="1" id="KW-0949">S-adenosyl-L-methionine</keyword>
<evidence type="ECO:0000313" key="8">
    <source>
        <dbReference type="Proteomes" id="UP000623681"/>
    </source>
</evidence>
<dbReference type="Gene3D" id="3.20.20.70">
    <property type="entry name" value="Aldolase class I"/>
    <property type="match status" value="1"/>
</dbReference>
<keyword evidence="8" id="KW-1185">Reference proteome</keyword>
<reference evidence="7" key="1">
    <citation type="submission" date="2021-01" db="EMBL/GenBank/DDBJ databases">
        <title>Genome public.</title>
        <authorList>
            <person name="Liu C."/>
            <person name="Sun Q."/>
        </authorList>
    </citation>
    <scope>NUCLEOTIDE SEQUENCE</scope>
    <source>
        <strain evidence="7">YIM B02565</strain>
    </source>
</reference>
<keyword evidence="4" id="KW-0411">Iron-sulfur</keyword>
<dbReference type="Proteomes" id="UP000623681">
    <property type="component" value="Unassembled WGS sequence"/>
</dbReference>